<name>A0A0F6YLY8_9BACT</name>
<dbReference type="SUPFAM" id="SSF50965">
    <property type="entry name" value="Galactose oxidase, central domain"/>
    <property type="match status" value="1"/>
</dbReference>
<dbReference type="PANTHER" id="PTHR45632:SF3">
    <property type="entry name" value="KELCH-LIKE PROTEIN 32"/>
    <property type="match status" value="1"/>
</dbReference>
<sequence>MSVALAACASDDTDPADAAPHDAGPADSGARCDAADCAPACRISGATFEPGALHPDNPCERCDPSPSASGWTRLADGEECGGGQVCAAGVCGTGCLIDGASYPPAATSPDDPCLECDPTIDPRAWSPRADGAACGAGLICDALACVAGCFIDGALRAPGSIDPATPCRRCAPEASTTAWTPLDDGTGCGDGAVCSAAACAPGCFVDGAVRAPDSSDPSSPCRACAPSTSTTEWTTRPDGERCGDGAVCDAGSCRSGCFVEGAFRAPDALDPANECRACAPAASTTAYSPRPDGAACGAAQFCTAGACGPTWHGSTPSELVPVYGGSAAPTHDGRIVVFGAFTSGVGFNAFTQIYSPASGTVRRGASAPYVPYRSCAVTARDGRIYLIGGSPSGAPVPTVAVYDPMTDRFVPGPLMPFAAHEHACALGADGRIYVFATQDAATPGALYVTSRTMILDPATQAWTTGAPMLSPRQRATAVTLPDGRIAVTGGNRGYIFGAISTLNEIYSPAHDTWTTAAPMPVGLHWNVAALRSDGRMIVTGGVHATTGDVERATHVFDPVTNAWALGTPVTGIHYAAYAATASDQRVYVLTGRGLGAEMSSVVDALY</sequence>
<evidence type="ECO:0000313" key="4">
    <source>
        <dbReference type="EMBL" id="AKF10460.1"/>
    </source>
</evidence>
<feature type="region of interest" description="Disordered" evidence="3">
    <location>
        <begin position="1"/>
        <end position="25"/>
    </location>
</feature>
<dbReference type="Proteomes" id="UP000034883">
    <property type="component" value="Chromosome"/>
</dbReference>
<accession>A0A0F6YLY8</accession>
<keyword evidence="1" id="KW-0880">Kelch repeat</keyword>
<dbReference type="InterPro" id="IPR011043">
    <property type="entry name" value="Gal_Oxase/kelch_b-propeller"/>
</dbReference>
<evidence type="ECO:0000256" key="2">
    <source>
        <dbReference type="ARBA" id="ARBA00022737"/>
    </source>
</evidence>
<dbReference type="InterPro" id="IPR037293">
    <property type="entry name" value="Gal_Oxidase_central_sf"/>
</dbReference>
<dbReference type="PANTHER" id="PTHR45632">
    <property type="entry name" value="LD33804P"/>
    <property type="match status" value="1"/>
</dbReference>
<keyword evidence="2" id="KW-0677">Repeat</keyword>
<dbReference type="InterPro" id="IPR006652">
    <property type="entry name" value="Kelch_1"/>
</dbReference>
<dbReference type="EMBL" id="CP011125">
    <property type="protein sequence ID" value="AKF10460.1"/>
    <property type="molecule type" value="Genomic_DNA"/>
</dbReference>
<organism evidence="4 5">
    <name type="scientific">Sandaracinus amylolyticus</name>
    <dbReference type="NCBI Taxonomy" id="927083"/>
    <lineage>
        <taxon>Bacteria</taxon>
        <taxon>Pseudomonadati</taxon>
        <taxon>Myxococcota</taxon>
        <taxon>Polyangia</taxon>
        <taxon>Polyangiales</taxon>
        <taxon>Sandaracinaceae</taxon>
        <taxon>Sandaracinus</taxon>
    </lineage>
</organism>
<dbReference type="SMART" id="SM00612">
    <property type="entry name" value="Kelch"/>
    <property type="match status" value="5"/>
</dbReference>
<dbReference type="Gene3D" id="2.130.10.80">
    <property type="entry name" value="Galactose oxidase/kelch, beta-propeller"/>
    <property type="match status" value="3"/>
</dbReference>
<proteinExistence type="predicted"/>
<evidence type="ECO:0000256" key="1">
    <source>
        <dbReference type="ARBA" id="ARBA00022441"/>
    </source>
</evidence>
<evidence type="ECO:0000256" key="3">
    <source>
        <dbReference type="SAM" id="MobiDB-lite"/>
    </source>
</evidence>
<reference evidence="4 5" key="1">
    <citation type="submission" date="2015-03" db="EMBL/GenBank/DDBJ databases">
        <title>Genome assembly of Sandaracinus amylolyticus DSM 53668.</title>
        <authorList>
            <person name="Sharma G."/>
            <person name="Subramanian S."/>
        </authorList>
    </citation>
    <scope>NUCLEOTIDE SEQUENCE [LARGE SCALE GENOMIC DNA]</scope>
    <source>
        <strain evidence="4 5">DSM 53668</strain>
    </source>
</reference>
<protein>
    <submittedName>
        <fullName evidence="4">Uncharacterized protein</fullName>
    </submittedName>
</protein>
<dbReference type="KEGG" id="samy:DB32_007609"/>
<dbReference type="Pfam" id="PF01344">
    <property type="entry name" value="Kelch_1"/>
    <property type="match status" value="1"/>
</dbReference>
<dbReference type="AlphaFoldDB" id="A0A0F6YLY8"/>
<keyword evidence="5" id="KW-1185">Reference proteome</keyword>
<evidence type="ECO:0000313" key="5">
    <source>
        <dbReference type="Proteomes" id="UP000034883"/>
    </source>
</evidence>
<dbReference type="STRING" id="927083.DB32_007609"/>
<gene>
    <name evidence="4" type="ORF">DB32_007609</name>
</gene>